<keyword evidence="5" id="KW-1185">Reference proteome</keyword>
<evidence type="ECO:0000313" key="4">
    <source>
        <dbReference type="EMBL" id="MBK1827857.1"/>
    </source>
</evidence>
<dbReference type="Gene3D" id="3.40.50.1110">
    <property type="entry name" value="SGNH hydrolase"/>
    <property type="match status" value="1"/>
</dbReference>
<dbReference type="PANTHER" id="PTHR22901">
    <property type="entry name" value="SIALATE O-ACETYLESTERASE"/>
    <property type="match status" value="1"/>
</dbReference>
<feature type="chain" id="PRO_5036885915" evidence="2">
    <location>
        <begin position="21"/>
        <end position="1117"/>
    </location>
</feature>
<reference evidence="4" key="1">
    <citation type="submission" date="2021-01" db="EMBL/GenBank/DDBJ databases">
        <title>Modified the classification status of verrucomicrobia.</title>
        <authorList>
            <person name="Feng X."/>
        </authorList>
    </citation>
    <scope>NUCLEOTIDE SEQUENCE</scope>
    <source>
        <strain evidence="4">KCTC 22201</strain>
    </source>
</reference>
<dbReference type="AlphaFoldDB" id="A0A934RB96"/>
<name>A0A934RB96_9BACT</name>
<dbReference type="RefSeq" id="WP_200280074.1">
    <property type="nucleotide sequence ID" value="NZ_JAENII010000009.1"/>
</dbReference>
<evidence type="ECO:0000313" key="5">
    <source>
        <dbReference type="Proteomes" id="UP000658278"/>
    </source>
</evidence>
<dbReference type="EMBL" id="JAENII010000009">
    <property type="protein sequence ID" value="MBK1827857.1"/>
    <property type="molecule type" value="Genomic_DNA"/>
</dbReference>
<feature type="domain" description="Sialate O-acetylesterase" evidence="3">
    <location>
        <begin position="493"/>
        <end position="612"/>
    </location>
</feature>
<dbReference type="GO" id="GO:0005975">
    <property type="term" value="P:carbohydrate metabolic process"/>
    <property type="evidence" value="ECO:0007669"/>
    <property type="project" value="TreeGrafter"/>
</dbReference>
<dbReference type="Pfam" id="PF03629">
    <property type="entry name" value="SASA"/>
    <property type="match status" value="2"/>
</dbReference>
<proteinExistence type="predicted"/>
<feature type="signal peptide" evidence="2">
    <location>
        <begin position="1"/>
        <end position="20"/>
    </location>
</feature>
<accession>A0A934RB96</accession>
<dbReference type="SUPFAM" id="SSF52266">
    <property type="entry name" value="SGNH hydrolase"/>
    <property type="match status" value="1"/>
</dbReference>
<protein>
    <submittedName>
        <fullName evidence="4">Cadherin-like domain-containing protein</fullName>
    </submittedName>
</protein>
<organism evidence="4 5">
    <name type="scientific">Haloferula rosea</name>
    <dbReference type="NCBI Taxonomy" id="490093"/>
    <lineage>
        <taxon>Bacteria</taxon>
        <taxon>Pseudomonadati</taxon>
        <taxon>Verrucomicrobiota</taxon>
        <taxon>Verrucomicrobiia</taxon>
        <taxon>Verrucomicrobiales</taxon>
        <taxon>Verrucomicrobiaceae</taxon>
        <taxon>Haloferula</taxon>
    </lineage>
</organism>
<gene>
    <name evidence="4" type="ORF">JIN81_12570</name>
</gene>
<dbReference type="PANTHER" id="PTHR22901:SF0">
    <property type="entry name" value="SIALATE O-ACETYLESTERASE"/>
    <property type="match status" value="1"/>
</dbReference>
<dbReference type="InterPro" id="IPR036514">
    <property type="entry name" value="SGNH_hydro_sf"/>
</dbReference>
<dbReference type="Proteomes" id="UP000658278">
    <property type="component" value="Unassembled WGS sequence"/>
</dbReference>
<sequence>MIDSKKLVAAIVAVASPVFAGTVSTSASAPTVDLISSSPSGGTDTALFDEDANANHARGQLFNLPDGGGSAYEITAITVKKSQTQTYVNDTLTLRIFEGTESEWNAGTGHSTATDGSDYLVDTEVTLIHTESFNLNTAITDNHYVTFQLATPIVVNEDSDFGFFMTYDQGGGTEDRFRHREAGSGGGRISITTTSHGTSGSRRVVFFVQGSEVTPSGTVTASASAPTADILATKALGATGTNLFTYAANSNHARGQLFSLGDGSGSAFEMRAVTIQKSVAQSFVNDTMTLHVFKGTEAQWNSGTGHIDTSPNYYGGTTVTPIHTEEFTLNGTYAADEFITFELALPIELDENEDYGFFFTYDQVGGSATAFGHLEASNGGRISIDQVSHNTSSRSMNHFVIGVPTGTAPVILTLGSPFQDRMILQRDKPINIWGEGLPSTSVSVSINGTNAVGTSDANGDWKIELPALASGGPYELAVTSGGETVTVNDVLVGDVWFCFGQSNMVYTLNQMAAWHTAYENDIIANDNIRCLKIDQDGSLDEEEEAGMNWLDNSTAGSWTAVGSVFAHQLNAATGVPVGIVWAAWGSSSIEGWMPLEMTERQPYFAEMMQLYQSISEYRNGQTTSTRLPAPYTTNEEGIAGLTANGWSSTNDDIFMRTRPNILYNKMVHPIRCMGISGFIWYQGEANAGTAINAAQYGFSLPDMVTEYRERFGQGDLPFLGVQLPSYDTNGNSAANWPWFREAQARLETIPNGHVAVTIDTGTFGNIHPTDKEPIGIRLSLLARKYQLGESIVADGPRFDSMSIAGDEVTITFANGSGLNSDVSAGLFQIAGPGSNPTFHEADSISVSGNQLTISSTSVPDPVEVRYAWIPVPNALTTLENGDGLPATPFRTDSFPLPGLGAEAPQSIDDDYEVAQNGTLNVGAVGVLANDIDLNRDVLTATLLSDVSDGTLSLQPDGSFSYIPHSGFAGTDSFTYECSDGALTSGSATVTITVTGIQTGYYTWRSGMAWSPGDDETETGDPDLDGVANLMEYALMLDPLVSDVSGLPTLTPAGADFVYDFNNGREGVLYEVLLSPDLVTWSDPAFASITSGSSMPVLIPSSEGVNGRLFVRLRVSEP</sequence>
<keyword evidence="1" id="KW-0378">Hydrolase</keyword>
<feature type="domain" description="Sialate O-acetylesterase" evidence="3">
    <location>
        <begin position="654"/>
        <end position="761"/>
    </location>
</feature>
<keyword evidence="2" id="KW-0732">Signal</keyword>
<dbReference type="GO" id="GO:0001681">
    <property type="term" value="F:sialate O-acetylesterase activity"/>
    <property type="evidence" value="ECO:0007669"/>
    <property type="project" value="InterPro"/>
</dbReference>
<evidence type="ECO:0000256" key="2">
    <source>
        <dbReference type="SAM" id="SignalP"/>
    </source>
</evidence>
<evidence type="ECO:0000256" key="1">
    <source>
        <dbReference type="ARBA" id="ARBA00022801"/>
    </source>
</evidence>
<evidence type="ECO:0000259" key="3">
    <source>
        <dbReference type="Pfam" id="PF03629"/>
    </source>
</evidence>
<dbReference type="InterPro" id="IPR039329">
    <property type="entry name" value="SIAE"/>
</dbReference>
<comment type="caution">
    <text evidence="4">The sequence shown here is derived from an EMBL/GenBank/DDBJ whole genome shotgun (WGS) entry which is preliminary data.</text>
</comment>
<dbReference type="Pfam" id="PF17963">
    <property type="entry name" value="Big_9"/>
    <property type="match status" value="1"/>
</dbReference>
<dbReference type="Gene3D" id="2.60.40.3440">
    <property type="match status" value="1"/>
</dbReference>
<dbReference type="InterPro" id="IPR005181">
    <property type="entry name" value="SASA"/>
</dbReference>